<protein>
    <submittedName>
        <fullName evidence="8">Thiamin pyrophosphokinase catalytic subunit</fullName>
    </submittedName>
</protein>
<dbReference type="Gene3D" id="3.40.50.10240">
    <property type="entry name" value="Thiamin pyrophosphokinase, catalytic domain"/>
    <property type="match status" value="1"/>
</dbReference>
<dbReference type="InterPro" id="IPR036759">
    <property type="entry name" value="TPK_catalytic_sf"/>
</dbReference>
<keyword evidence="5" id="KW-0472">Membrane</keyword>
<dbReference type="Pfam" id="PF04263">
    <property type="entry name" value="TPK_catalytic"/>
    <property type="match status" value="1"/>
</dbReference>
<dbReference type="PATRIC" id="fig|85874.4.peg.1808"/>
<evidence type="ECO:0000313" key="9">
    <source>
        <dbReference type="Proteomes" id="UP000053326"/>
    </source>
</evidence>
<dbReference type="EMBL" id="LGFO01000062">
    <property type="protein sequence ID" value="KUK36643.1"/>
    <property type="molecule type" value="Genomic_DNA"/>
</dbReference>
<dbReference type="SUPFAM" id="SSF63999">
    <property type="entry name" value="Thiamin pyrophosphokinase, catalytic domain"/>
    <property type="match status" value="1"/>
</dbReference>
<keyword evidence="5" id="KW-0812">Transmembrane</keyword>
<dbReference type="InterPro" id="IPR007371">
    <property type="entry name" value="TPK_catalytic"/>
</dbReference>
<keyword evidence="5" id="KW-1133">Transmembrane helix</keyword>
<dbReference type="GO" id="GO:0016301">
    <property type="term" value="F:kinase activity"/>
    <property type="evidence" value="ECO:0007669"/>
    <property type="project" value="UniProtKB-KW"/>
</dbReference>
<evidence type="ECO:0000313" key="8">
    <source>
        <dbReference type="EMBL" id="KUK36643.1"/>
    </source>
</evidence>
<sequence>MVIKGIAKVDKRTKNLIKRLRSHEIAIIDHADLDELAAESIVNCRPKAVINASRSITGRYPNAGPLTLLKAGVPLLDAAGSAVMEEIHDGDEVVIRGEEVFCGGRLIARGRWLSEPEVRAKMEATKKNIKQELAKFVENTLDYARKEQGLILGDYPVPRLRTKIQNRHALVVVRGQGYYKDIITIKSYIDEVKPVLIGVDGGADALLELGYRPDLIVGDMDSVSDEALLSGAEIVVHAYPDGSAPGLARVEKLGLPAVLFPAPGTSEDIALLLAYEKGAELIVAVGTHSNMIDFLEKGRSGMASTFLVRLKVGSILVDAKGVSKLYRQRLQPRHLAQLVLAAMLPLFVVVMASPATRGFLKLLIMQVKLLLRI</sequence>
<dbReference type="AlphaFoldDB" id="A0A101FGJ0"/>
<evidence type="ECO:0000256" key="1">
    <source>
        <dbReference type="ARBA" id="ARBA00022679"/>
    </source>
</evidence>
<keyword evidence="2" id="KW-0547">Nucleotide-binding</keyword>
<gene>
    <name evidence="8" type="ORF">XD66_0647</name>
</gene>
<comment type="caution">
    <text evidence="8">The sequence shown here is derived from an EMBL/GenBank/DDBJ whole genome shotgun (WGS) entry which is preliminary data.</text>
</comment>
<dbReference type="Proteomes" id="UP000053326">
    <property type="component" value="Unassembled WGS sequence"/>
</dbReference>
<proteinExistence type="predicted"/>
<dbReference type="GO" id="GO:0004788">
    <property type="term" value="F:thiamine diphosphokinase activity"/>
    <property type="evidence" value="ECO:0007669"/>
    <property type="project" value="InterPro"/>
</dbReference>
<dbReference type="NCBIfam" id="NF040608">
    <property type="entry name" value="division_SteA"/>
    <property type="match status" value="1"/>
</dbReference>
<dbReference type="GO" id="GO:0009229">
    <property type="term" value="P:thiamine diphosphate biosynthetic process"/>
    <property type="evidence" value="ECO:0007669"/>
    <property type="project" value="InterPro"/>
</dbReference>
<feature type="transmembrane region" description="Helical" evidence="5">
    <location>
        <begin position="335"/>
        <end position="355"/>
    </location>
</feature>
<feature type="domain" description="Thiamin pyrophosphokinase catalytic" evidence="6">
    <location>
        <begin position="193"/>
        <end position="228"/>
    </location>
</feature>
<dbReference type="InterPro" id="IPR047795">
    <property type="entry name" value="Put_SteA-like"/>
</dbReference>
<name>A0A101FGJ0_9THEO</name>
<accession>A0A101FGJ0</accession>
<reference evidence="9" key="1">
    <citation type="journal article" date="2015" name="MBio">
        <title>Genome-Resolved Metagenomic Analysis Reveals Roles for Candidate Phyla and Other Microbial Community Members in Biogeochemical Transformations in Oil Reservoirs.</title>
        <authorList>
            <person name="Hu P."/>
            <person name="Tom L."/>
            <person name="Singh A."/>
            <person name="Thomas B.C."/>
            <person name="Baker B.J."/>
            <person name="Piceno Y.M."/>
            <person name="Andersen G.L."/>
            <person name="Banfield J.F."/>
        </authorList>
    </citation>
    <scope>NUCLEOTIDE SEQUENCE [LARGE SCALE GENOMIC DNA]</scope>
</reference>
<evidence type="ECO:0000256" key="2">
    <source>
        <dbReference type="ARBA" id="ARBA00022741"/>
    </source>
</evidence>
<evidence type="ECO:0000256" key="3">
    <source>
        <dbReference type="ARBA" id="ARBA00022777"/>
    </source>
</evidence>
<evidence type="ECO:0000256" key="4">
    <source>
        <dbReference type="ARBA" id="ARBA00022840"/>
    </source>
</evidence>
<keyword evidence="1" id="KW-0808">Transferase</keyword>
<organism evidence="8 9">
    <name type="scientific">Thermacetogenium phaeum</name>
    <dbReference type="NCBI Taxonomy" id="85874"/>
    <lineage>
        <taxon>Bacteria</taxon>
        <taxon>Bacillati</taxon>
        <taxon>Bacillota</taxon>
        <taxon>Clostridia</taxon>
        <taxon>Thermoanaerobacterales</taxon>
        <taxon>Thermoanaerobacteraceae</taxon>
        <taxon>Thermacetogenium</taxon>
    </lineage>
</organism>
<evidence type="ECO:0000259" key="7">
    <source>
        <dbReference type="Pfam" id="PF12555"/>
    </source>
</evidence>
<keyword evidence="4" id="KW-0067">ATP-binding</keyword>
<dbReference type="Pfam" id="PF12555">
    <property type="entry name" value="SteA-like_C"/>
    <property type="match status" value="1"/>
</dbReference>
<dbReference type="InterPro" id="IPR022215">
    <property type="entry name" value="SteA-like_C"/>
</dbReference>
<evidence type="ECO:0000256" key="5">
    <source>
        <dbReference type="SAM" id="Phobius"/>
    </source>
</evidence>
<evidence type="ECO:0000259" key="6">
    <source>
        <dbReference type="Pfam" id="PF04263"/>
    </source>
</evidence>
<keyword evidence="3 8" id="KW-0418">Kinase</keyword>
<dbReference type="GO" id="GO:0005524">
    <property type="term" value="F:ATP binding"/>
    <property type="evidence" value="ECO:0007669"/>
    <property type="project" value="UniProtKB-KW"/>
</dbReference>
<feature type="domain" description="SteA-like C-terminal" evidence="7">
    <location>
        <begin position="320"/>
        <end position="371"/>
    </location>
</feature>